<keyword evidence="3" id="KW-0963">Cytoplasm</keyword>
<dbReference type="SMART" id="SM00528">
    <property type="entry name" value="HNS"/>
    <property type="match status" value="1"/>
</dbReference>
<dbReference type="STRING" id="180197.SAMN02982919_02312"/>
<evidence type="ECO:0000256" key="4">
    <source>
        <dbReference type="ARBA" id="ARBA00023125"/>
    </source>
</evidence>
<keyword evidence="8" id="KW-1185">Reference proteome</keyword>
<evidence type="ECO:0000256" key="1">
    <source>
        <dbReference type="ARBA" id="ARBA00004453"/>
    </source>
</evidence>
<dbReference type="GO" id="GO:0009295">
    <property type="term" value="C:nucleoid"/>
    <property type="evidence" value="ECO:0007669"/>
    <property type="project" value="UniProtKB-SubCell"/>
</dbReference>
<dbReference type="RefSeq" id="WP_091457715.1">
    <property type="nucleotide sequence ID" value="NZ_FOGD01000007.1"/>
</dbReference>
<comment type="subcellular location">
    <subcellularLocation>
        <location evidence="1">Cytoplasm</location>
        <location evidence="1">Nucleoid</location>
    </subcellularLocation>
</comment>
<organism evidence="7 8">
    <name type="scientific">Giesbergeria anulus</name>
    <dbReference type="NCBI Taxonomy" id="180197"/>
    <lineage>
        <taxon>Bacteria</taxon>
        <taxon>Pseudomonadati</taxon>
        <taxon>Pseudomonadota</taxon>
        <taxon>Betaproteobacteria</taxon>
        <taxon>Burkholderiales</taxon>
        <taxon>Comamonadaceae</taxon>
        <taxon>Giesbergeria</taxon>
    </lineage>
</organism>
<accession>A0A1H9NSZ3</accession>
<name>A0A1H9NSZ3_9BURK</name>
<evidence type="ECO:0000259" key="6">
    <source>
        <dbReference type="SMART" id="SM00528"/>
    </source>
</evidence>
<dbReference type="AlphaFoldDB" id="A0A1H9NSZ3"/>
<dbReference type="Proteomes" id="UP000199766">
    <property type="component" value="Unassembled WGS sequence"/>
</dbReference>
<evidence type="ECO:0000256" key="5">
    <source>
        <dbReference type="SAM" id="MobiDB-lite"/>
    </source>
</evidence>
<dbReference type="SUPFAM" id="SSF81273">
    <property type="entry name" value="H-NS histone-like proteins"/>
    <property type="match status" value="1"/>
</dbReference>
<dbReference type="GO" id="GO:0003677">
    <property type="term" value="F:DNA binding"/>
    <property type="evidence" value="ECO:0007669"/>
    <property type="project" value="UniProtKB-KW"/>
</dbReference>
<keyword evidence="4 7" id="KW-0238">DNA-binding</keyword>
<reference evidence="7 8" key="1">
    <citation type="submission" date="2016-10" db="EMBL/GenBank/DDBJ databases">
        <authorList>
            <person name="de Groot N.N."/>
        </authorList>
    </citation>
    <scope>NUCLEOTIDE SEQUENCE [LARGE SCALE GENOMIC DNA]</scope>
    <source>
        <strain evidence="7 8">ATCC 35958</strain>
    </source>
</reference>
<sequence length="104" mass="11792">MATYKELLEQQKELDRQIADARAKEISGAVQSIRELIAEYQLTEQDLFATRRGEGRGGVEKPAKAKVAPKYRNDATGETWTGRGKAPRWLDGQNRENFLIEKAE</sequence>
<protein>
    <submittedName>
        <fullName evidence="7">DNA-binding protein H-NS</fullName>
    </submittedName>
</protein>
<evidence type="ECO:0000313" key="7">
    <source>
        <dbReference type="EMBL" id="SER38443.1"/>
    </source>
</evidence>
<dbReference type="PANTHER" id="PTHR38097:SF2">
    <property type="entry name" value="DNA-BINDING PROTEIN STPA"/>
    <property type="match status" value="1"/>
</dbReference>
<dbReference type="PANTHER" id="PTHR38097">
    <property type="match status" value="1"/>
</dbReference>
<dbReference type="Gene3D" id="4.10.430.30">
    <property type="match status" value="1"/>
</dbReference>
<proteinExistence type="inferred from homology"/>
<feature type="compositionally biased region" description="Basic and acidic residues" evidence="5">
    <location>
        <begin position="53"/>
        <end position="63"/>
    </location>
</feature>
<dbReference type="EMBL" id="FOGD01000007">
    <property type="protein sequence ID" value="SER38443.1"/>
    <property type="molecule type" value="Genomic_DNA"/>
</dbReference>
<evidence type="ECO:0000256" key="3">
    <source>
        <dbReference type="ARBA" id="ARBA00022490"/>
    </source>
</evidence>
<dbReference type="InterPro" id="IPR027444">
    <property type="entry name" value="H-NS_C_dom"/>
</dbReference>
<feature type="region of interest" description="Disordered" evidence="5">
    <location>
        <begin position="53"/>
        <end position="96"/>
    </location>
</feature>
<evidence type="ECO:0000256" key="2">
    <source>
        <dbReference type="ARBA" id="ARBA00010610"/>
    </source>
</evidence>
<evidence type="ECO:0000313" key="8">
    <source>
        <dbReference type="Proteomes" id="UP000199766"/>
    </source>
</evidence>
<dbReference type="OrthoDB" id="5297879at2"/>
<feature type="domain" description="DNA-binding protein H-NS-like C-terminal" evidence="6">
    <location>
        <begin position="61"/>
        <end position="100"/>
    </location>
</feature>
<gene>
    <name evidence="7" type="ORF">SAMN02982919_02312</name>
</gene>
<dbReference type="Pfam" id="PF00816">
    <property type="entry name" value="Histone_HNS"/>
    <property type="match status" value="1"/>
</dbReference>
<comment type="similarity">
    <text evidence="2">Belongs to the histone-like protein H-NS family.</text>
</comment>